<dbReference type="GO" id="GO:0004719">
    <property type="term" value="F:protein-L-isoaspartate (D-aspartate) O-methyltransferase activity"/>
    <property type="evidence" value="ECO:0007669"/>
    <property type="project" value="UniProtKB-EC"/>
</dbReference>
<keyword evidence="9" id="KW-1185">Reference proteome</keyword>
<keyword evidence="3 7" id="KW-0963">Cytoplasm</keyword>
<comment type="caution">
    <text evidence="8">The sequence shown here is derived from an EMBL/GenBank/DDBJ whole genome shotgun (WGS) entry which is preliminary data.</text>
</comment>
<dbReference type="PANTHER" id="PTHR11579">
    <property type="entry name" value="PROTEIN-L-ISOASPARTATE O-METHYLTRANSFERASE"/>
    <property type="match status" value="1"/>
</dbReference>
<dbReference type="RefSeq" id="WP_191181942.1">
    <property type="nucleotide sequence ID" value="NZ_JACXAJ010000001.1"/>
</dbReference>
<accession>A0ABR7XBV6</accession>
<dbReference type="SUPFAM" id="SSF53335">
    <property type="entry name" value="S-adenosyl-L-methionine-dependent methyltransferases"/>
    <property type="match status" value="1"/>
</dbReference>
<dbReference type="EMBL" id="JACXAJ010000001">
    <property type="protein sequence ID" value="MBD1395779.1"/>
    <property type="molecule type" value="Genomic_DNA"/>
</dbReference>
<dbReference type="Gene3D" id="3.40.50.150">
    <property type="entry name" value="Vaccinia Virus protein VP39"/>
    <property type="match status" value="1"/>
</dbReference>
<keyword evidence="5 7" id="KW-0808">Transferase</keyword>
<evidence type="ECO:0000256" key="2">
    <source>
        <dbReference type="ARBA" id="ARBA00005369"/>
    </source>
</evidence>
<evidence type="ECO:0000256" key="5">
    <source>
        <dbReference type="ARBA" id="ARBA00022679"/>
    </source>
</evidence>
<dbReference type="InterPro" id="IPR000682">
    <property type="entry name" value="PCMT"/>
</dbReference>
<protein>
    <recommendedName>
        <fullName evidence="7">Protein-L-isoaspartate O-methyltransferase</fullName>
        <ecNumber evidence="7">2.1.1.77</ecNumber>
    </recommendedName>
    <alternativeName>
        <fullName evidence="7">L-isoaspartyl protein carboxyl methyltransferase</fullName>
    </alternativeName>
    <alternativeName>
        <fullName evidence="7">Protein L-isoaspartyl methyltransferase</fullName>
    </alternativeName>
    <alternativeName>
        <fullName evidence="7">Protein-beta-aspartate methyltransferase</fullName>
        <shortName evidence="7">PIMT</shortName>
    </alternativeName>
</protein>
<evidence type="ECO:0000313" key="8">
    <source>
        <dbReference type="EMBL" id="MBD1395779.1"/>
    </source>
</evidence>
<feature type="active site" evidence="7">
    <location>
        <position position="89"/>
    </location>
</feature>
<dbReference type="EC" id="2.1.1.77" evidence="7"/>
<name>A0ABR7XBV6_9BACT</name>
<evidence type="ECO:0000256" key="6">
    <source>
        <dbReference type="ARBA" id="ARBA00022691"/>
    </source>
</evidence>
<keyword evidence="4 7" id="KW-0489">Methyltransferase</keyword>
<reference evidence="8 9" key="1">
    <citation type="submission" date="2020-09" db="EMBL/GenBank/DDBJ databases">
        <title>Genome sequencing and assembly of Pontibacter sp.</title>
        <authorList>
            <person name="Chhetri G."/>
        </authorList>
    </citation>
    <scope>NUCLEOTIDE SEQUENCE [LARGE SCALE GENOMIC DNA]</scope>
    <source>
        <strain evidence="8 9">JH31</strain>
    </source>
</reference>
<comment type="subcellular location">
    <subcellularLocation>
        <location evidence="1 7">Cytoplasm</location>
    </subcellularLocation>
</comment>
<proteinExistence type="inferred from homology"/>
<dbReference type="GO" id="GO:0032259">
    <property type="term" value="P:methylation"/>
    <property type="evidence" value="ECO:0007669"/>
    <property type="project" value="UniProtKB-KW"/>
</dbReference>
<dbReference type="PROSITE" id="PS01279">
    <property type="entry name" value="PCMT"/>
    <property type="match status" value="1"/>
</dbReference>
<keyword evidence="6 7" id="KW-0949">S-adenosyl-L-methionine</keyword>
<evidence type="ECO:0000256" key="4">
    <source>
        <dbReference type="ARBA" id="ARBA00022603"/>
    </source>
</evidence>
<evidence type="ECO:0000256" key="1">
    <source>
        <dbReference type="ARBA" id="ARBA00004496"/>
    </source>
</evidence>
<dbReference type="InterPro" id="IPR029063">
    <property type="entry name" value="SAM-dependent_MTases_sf"/>
</dbReference>
<comment type="function">
    <text evidence="7">Catalyzes the methyl esterification of L-isoaspartyl residues in peptides and proteins that result from spontaneous decomposition of normal L-aspartyl and L-asparaginyl residues. It plays a role in the repair and/or degradation of damaged proteins.</text>
</comment>
<comment type="similarity">
    <text evidence="2 7">Belongs to the methyltransferase superfamily. L-isoaspartyl/D-aspartyl protein methyltransferase family.</text>
</comment>
<evidence type="ECO:0000256" key="7">
    <source>
        <dbReference type="HAMAP-Rule" id="MF_00090"/>
    </source>
</evidence>
<evidence type="ECO:0000256" key="3">
    <source>
        <dbReference type="ARBA" id="ARBA00022490"/>
    </source>
</evidence>
<dbReference type="NCBIfam" id="TIGR00080">
    <property type="entry name" value="pimt"/>
    <property type="match status" value="1"/>
</dbReference>
<dbReference type="PANTHER" id="PTHR11579:SF0">
    <property type="entry name" value="PROTEIN-L-ISOASPARTATE(D-ASPARTATE) O-METHYLTRANSFERASE"/>
    <property type="match status" value="1"/>
</dbReference>
<dbReference type="NCBIfam" id="NF001453">
    <property type="entry name" value="PRK00312.1"/>
    <property type="match status" value="1"/>
</dbReference>
<sequence>MSPSVNTLLLISLLAFPILNQGNRPVQKDPFEEKREHMVRRQIEARGVSDLAVLKAMRTVRRHLFVPPEVASKAYADHALPIGLGQTISQPYMVAYMTEVIRPTAQMKVLEIGTGSGYQAAVLAEIVREVYTIEIVPEHGVAAAARLKKLGYEQVQVKIGDGYQGWEEHAPYDAIVVTAGAETIPPPLLEQLKEGGRMVIPVGPAYRTQTLKLIEKKKGKLITKNLMPVIFVPFTRSGKN</sequence>
<comment type="catalytic activity">
    <reaction evidence="7">
        <text>[protein]-L-isoaspartate + S-adenosyl-L-methionine = [protein]-L-isoaspartate alpha-methyl ester + S-adenosyl-L-homocysteine</text>
        <dbReference type="Rhea" id="RHEA:12705"/>
        <dbReference type="Rhea" id="RHEA-COMP:12143"/>
        <dbReference type="Rhea" id="RHEA-COMP:12144"/>
        <dbReference type="ChEBI" id="CHEBI:57856"/>
        <dbReference type="ChEBI" id="CHEBI:59789"/>
        <dbReference type="ChEBI" id="CHEBI:90596"/>
        <dbReference type="ChEBI" id="CHEBI:90598"/>
        <dbReference type="EC" id="2.1.1.77"/>
    </reaction>
</comment>
<dbReference type="HAMAP" id="MF_00090">
    <property type="entry name" value="PIMT"/>
    <property type="match status" value="1"/>
</dbReference>
<evidence type="ECO:0000313" key="9">
    <source>
        <dbReference type="Proteomes" id="UP000625551"/>
    </source>
</evidence>
<dbReference type="Proteomes" id="UP000625551">
    <property type="component" value="Unassembled WGS sequence"/>
</dbReference>
<dbReference type="CDD" id="cd02440">
    <property type="entry name" value="AdoMet_MTases"/>
    <property type="match status" value="1"/>
</dbReference>
<organism evidence="8 9">
    <name type="scientific">Pontibacter aquaedesilientis</name>
    <dbReference type="NCBI Taxonomy" id="2766980"/>
    <lineage>
        <taxon>Bacteria</taxon>
        <taxon>Pseudomonadati</taxon>
        <taxon>Bacteroidota</taxon>
        <taxon>Cytophagia</taxon>
        <taxon>Cytophagales</taxon>
        <taxon>Hymenobacteraceae</taxon>
        <taxon>Pontibacter</taxon>
    </lineage>
</organism>
<gene>
    <name evidence="7" type="primary">pcm</name>
    <name evidence="8" type="ORF">H9Q13_01260</name>
</gene>
<dbReference type="Pfam" id="PF01135">
    <property type="entry name" value="PCMT"/>
    <property type="match status" value="1"/>
</dbReference>